<accession>A0A1A5YM86</accession>
<name>A0A1A5YM86_9BACL</name>
<evidence type="ECO:0000313" key="2">
    <source>
        <dbReference type="Proteomes" id="UP000092024"/>
    </source>
</evidence>
<dbReference type="Proteomes" id="UP000092024">
    <property type="component" value="Unassembled WGS sequence"/>
</dbReference>
<gene>
    <name evidence="1" type="ORF">A7K91_00135</name>
</gene>
<evidence type="ECO:0000313" key="1">
    <source>
        <dbReference type="EMBL" id="OBR66727.1"/>
    </source>
</evidence>
<dbReference type="STRING" id="1844972.A7K91_00135"/>
<dbReference type="EMBL" id="LYPA01000044">
    <property type="protein sequence ID" value="OBR66727.1"/>
    <property type="molecule type" value="Genomic_DNA"/>
</dbReference>
<comment type="caution">
    <text evidence="1">The sequence shown here is derived from an EMBL/GenBank/DDBJ whole genome shotgun (WGS) entry which is preliminary data.</text>
</comment>
<proteinExistence type="predicted"/>
<keyword evidence="2" id="KW-1185">Reference proteome</keyword>
<reference evidence="1 2" key="1">
    <citation type="submission" date="2016-05" db="EMBL/GenBank/DDBJ databases">
        <title>Paenibacillus oryzae. sp. nov., isolated from the rice root.</title>
        <authorList>
            <person name="Zhang J."/>
            <person name="Zhang X."/>
        </authorList>
    </citation>
    <scope>NUCLEOTIDE SEQUENCE [LARGE SCALE GENOMIC DNA]</scope>
    <source>
        <strain evidence="1 2">1DrF-4</strain>
    </source>
</reference>
<dbReference type="RefSeq" id="WP_068681376.1">
    <property type="nucleotide sequence ID" value="NZ_LYPA01000044.1"/>
</dbReference>
<protein>
    <submittedName>
        <fullName evidence="1">Uncharacterized protein</fullName>
    </submittedName>
</protein>
<dbReference type="AlphaFoldDB" id="A0A1A5YM86"/>
<organism evidence="1 2">
    <name type="scientific">Paenibacillus oryzae</name>
    <dbReference type="NCBI Taxonomy" id="1844972"/>
    <lineage>
        <taxon>Bacteria</taxon>
        <taxon>Bacillati</taxon>
        <taxon>Bacillota</taxon>
        <taxon>Bacilli</taxon>
        <taxon>Bacillales</taxon>
        <taxon>Paenibacillaceae</taxon>
        <taxon>Paenibacillus</taxon>
    </lineage>
</organism>
<sequence>MAKADELAIDQDRLAAAWRERLPHVLNKSERCEVNKDEGDPKALRITIQVPGHQMYELDYKVAYVDSREVRVELVDVEKDNVSVDERGDIIQQLVHDYQRHLHECAQALHSLTHS</sequence>
<dbReference type="OrthoDB" id="2971377at2"/>